<organism evidence="2 3">
    <name type="scientific">Plakobranchus ocellatus</name>
    <dbReference type="NCBI Taxonomy" id="259542"/>
    <lineage>
        <taxon>Eukaryota</taxon>
        <taxon>Metazoa</taxon>
        <taxon>Spiralia</taxon>
        <taxon>Lophotrochozoa</taxon>
        <taxon>Mollusca</taxon>
        <taxon>Gastropoda</taxon>
        <taxon>Heterobranchia</taxon>
        <taxon>Euthyneura</taxon>
        <taxon>Panpulmonata</taxon>
        <taxon>Sacoglossa</taxon>
        <taxon>Placobranchoidea</taxon>
        <taxon>Plakobranchidae</taxon>
        <taxon>Plakobranchus</taxon>
    </lineage>
</organism>
<evidence type="ECO:0000313" key="2">
    <source>
        <dbReference type="EMBL" id="GFO42209.1"/>
    </source>
</evidence>
<proteinExistence type="predicted"/>
<name>A0AAV4DDL1_9GAST</name>
<comment type="caution">
    <text evidence="2">The sequence shown here is derived from an EMBL/GenBank/DDBJ whole genome shotgun (WGS) entry which is preliminary data.</text>
</comment>
<feature type="compositionally biased region" description="Low complexity" evidence="1">
    <location>
        <begin position="1"/>
        <end position="10"/>
    </location>
</feature>
<dbReference type="EMBL" id="BLXT01007768">
    <property type="protein sequence ID" value="GFO42209.1"/>
    <property type="molecule type" value="Genomic_DNA"/>
</dbReference>
<gene>
    <name evidence="2" type="ORF">PoB_006871400</name>
</gene>
<evidence type="ECO:0000256" key="1">
    <source>
        <dbReference type="SAM" id="MobiDB-lite"/>
    </source>
</evidence>
<protein>
    <submittedName>
        <fullName evidence="2">Uncharacterized protein</fullName>
    </submittedName>
</protein>
<keyword evidence="3" id="KW-1185">Reference proteome</keyword>
<evidence type="ECO:0000313" key="3">
    <source>
        <dbReference type="Proteomes" id="UP000735302"/>
    </source>
</evidence>
<dbReference type="AlphaFoldDB" id="A0AAV4DDL1"/>
<reference evidence="2 3" key="1">
    <citation type="journal article" date="2021" name="Elife">
        <title>Chloroplast acquisition without the gene transfer in kleptoplastic sea slugs, Plakobranchus ocellatus.</title>
        <authorList>
            <person name="Maeda T."/>
            <person name="Takahashi S."/>
            <person name="Yoshida T."/>
            <person name="Shimamura S."/>
            <person name="Takaki Y."/>
            <person name="Nagai Y."/>
            <person name="Toyoda A."/>
            <person name="Suzuki Y."/>
            <person name="Arimoto A."/>
            <person name="Ishii H."/>
            <person name="Satoh N."/>
            <person name="Nishiyama T."/>
            <person name="Hasebe M."/>
            <person name="Maruyama T."/>
            <person name="Minagawa J."/>
            <person name="Obokata J."/>
            <person name="Shigenobu S."/>
        </authorList>
    </citation>
    <scope>NUCLEOTIDE SEQUENCE [LARGE SCALE GENOMIC DNA]</scope>
</reference>
<feature type="region of interest" description="Disordered" evidence="1">
    <location>
        <begin position="1"/>
        <end position="24"/>
    </location>
</feature>
<dbReference type="Proteomes" id="UP000735302">
    <property type="component" value="Unassembled WGS sequence"/>
</dbReference>
<sequence length="101" mass="10781">MSSGSGSSSGRTVGYQVRGPGFESQSRPSQLYSALLYPPSCKWVARSLSTSAKVKAARKGIANYLIMPHAKNNQDPTTGSLMFGLSVGPTLLLFPIQTKFI</sequence>
<accession>A0AAV4DDL1</accession>